<accession>A0A8J7J038</accession>
<dbReference type="RefSeq" id="WP_199023450.1">
    <property type="nucleotide sequence ID" value="NZ_JAELVR010000002.1"/>
</dbReference>
<feature type="domain" description="T6SS Phospholipase effector Tle1-like catalytic" evidence="1">
    <location>
        <begin position="2"/>
        <end position="297"/>
    </location>
</feature>
<dbReference type="EMBL" id="JAELVR010000002">
    <property type="protein sequence ID" value="MBJ6370675.1"/>
    <property type="molecule type" value="Genomic_DNA"/>
</dbReference>
<dbReference type="InterPro" id="IPR029058">
    <property type="entry name" value="AB_hydrolase_fold"/>
</dbReference>
<reference evidence="2" key="1">
    <citation type="submission" date="2020-12" db="EMBL/GenBank/DDBJ databases">
        <title>Sedimentitalea sp. nov., isolated from sand in Incheon.</title>
        <authorList>
            <person name="Kim W."/>
        </authorList>
    </citation>
    <scope>NUCLEOTIDE SEQUENCE</scope>
    <source>
        <strain evidence="2">CAU 1593</strain>
    </source>
</reference>
<organism evidence="2 3">
    <name type="scientific">Sedimentitalea arenosa</name>
    <dbReference type="NCBI Taxonomy" id="2798803"/>
    <lineage>
        <taxon>Bacteria</taxon>
        <taxon>Pseudomonadati</taxon>
        <taxon>Pseudomonadota</taxon>
        <taxon>Alphaproteobacteria</taxon>
        <taxon>Rhodobacterales</taxon>
        <taxon>Paracoccaceae</taxon>
        <taxon>Sedimentitalea</taxon>
    </lineage>
</organism>
<evidence type="ECO:0000313" key="2">
    <source>
        <dbReference type="EMBL" id="MBJ6370675.1"/>
    </source>
</evidence>
<dbReference type="AlphaFoldDB" id="A0A8J7J038"/>
<sequence length="379" mass="41278">MKRIAIFCDGTWNSPTIPQPTHVRHLAEAVDQGPDQLALYLPGIGTTLQNAGFFGGMLNKIGGGAFGWGLNEKIKAAYAALARAYAPGDEIMIFGFSRGAYTARSLAGMIRKCGFPNVLTPQAMNAAFRLYRLGGPENAPDTPHIMAQRAALSPRFATSQKDLDSRDGPADLVKITYMGIWDTVGALGLPVALFGPVAQLWNHRHAFHDTELSSLVQSARHAVAIDEMRAMYEVTPWSNLDATRDASGKVIGPGLNRGDTSPDRPYQQVWFAGDHSMVGGTGRVRGLTAITLAWIAEGAQKAGLRLREDRPLLDAAPDPLCPGAEQHDRDAIRSLAPDLLRRRPLLYAEADISPTVRERIRGVPSYRPENLRTHLPDLF</sequence>
<comment type="caution">
    <text evidence="2">The sequence shown here is derived from an EMBL/GenBank/DDBJ whole genome shotgun (WGS) entry which is preliminary data.</text>
</comment>
<keyword evidence="3" id="KW-1185">Reference proteome</keyword>
<dbReference type="SUPFAM" id="SSF53474">
    <property type="entry name" value="alpha/beta-Hydrolases"/>
    <property type="match status" value="1"/>
</dbReference>
<dbReference type="Proteomes" id="UP000619079">
    <property type="component" value="Unassembled WGS sequence"/>
</dbReference>
<evidence type="ECO:0000259" key="1">
    <source>
        <dbReference type="Pfam" id="PF09994"/>
    </source>
</evidence>
<name>A0A8J7J038_9RHOB</name>
<protein>
    <submittedName>
        <fullName evidence="2">DUF2235 domain-containing protein</fullName>
    </submittedName>
</protein>
<dbReference type="InterPro" id="IPR018712">
    <property type="entry name" value="Tle1-like_cat"/>
</dbReference>
<dbReference type="PANTHER" id="PTHR33840">
    <property type="match status" value="1"/>
</dbReference>
<proteinExistence type="predicted"/>
<dbReference type="PANTHER" id="PTHR33840:SF1">
    <property type="entry name" value="TLE1 PHOSPHOLIPASE DOMAIN-CONTAINING PROTEIN"/>
    <property type="match status" value="1"/>
</dbReference>
<evidence type="ECO:0000313" key="3">
    <source>
        <dbReference type="Proteomes" id="UP000619079"/>
    </source>
</evidence>
<gene>
    <name evidence="2" type="ORF">JF290_03975</name>
</gene>
<dbReference type="Pfam" id="PF09994">
    <property type="entry name" value="T6SS_Tle1-like_cat"/>
    <property type="match status" value="1"/>
</dbReference>